<dbReference type="EMBL" id="JARBDR010000246">
    <property type="protein sequence ID" value="KAJ8317045.1"/>
    <property type="molecule type" value="Genomic_DNA"/>
</dbReference>
<name>A0ABQ9FID3_TEGGR</name>
<protein>
    <submittedName>
        <fullName evidence="2">Uncharacterized protein</fullName>
    </submittedName>
</protein>
<dbReference type="Proteomes" id="UP001217089">
    <property type="component" value="Unassembled WGS sequence"/>
</dbReference>
<reference evidence="2 3" key="1">
    <citation type="submission" date="2022-12" db="EMBL/GenBank/DDBJ databases">
        <title>Chromosome-level genome of Tegillarca granosa.</title>
        <authorList>
            <person name="Kim J."/>
        </authorList>
    </citation>
    <scope>NUCLEOTIDE SEQUENCE [LARGE SCALE GENOMIC DNA]</scope>
    <source>
        <strain evidence="2">Teg-2019</strain>
        <tissue evidence="2">Adductor muscle</tissue>
    </source>
</reference>
<sequence length="66" mass="6982">MHNNTAQKTSKGLKSTFCHRGAASAGGNRHEATSTGLMLTGPFNPAIAENKPMPPPPMFRSKTDVS</sequence>
<evidence type="ECO:0000256" key="1">
    <source>
        <dbReference type="SAM" id="MobiDB-lite"/>
    </source>
</evidence>
<accession>A0ABQ9FID3</accession>
<keyword evidence="3" id="KW-1185">Reference proteome</keyword>
<proteinExistence type="predicted"/>
<evidence type="ECO:0000313" key="3">
    <source>
        <dbReference type="Proteomes" id="UP001217089"/>
    </source>
</evidence>
<gene>
    <name evidence="2" type="ORF">KUTeg_004949</name>
</gene>
<comment type="caution">
    <text evidence="2">The sequence shown here is derived from an EMBL/GenBank/DDBJ whole genome shotgun (WGS) entry which is preliminary data.</text>
</comment>
<evidence type="ECO:0000313" key="2">
    <source>
        <dbReference type="EMBL" id="KAJ8317045.1"/>
    </source>
</evidence>
<feature type="compositionally biased region" description="Polar residues" evidence="1">
    <location>
        <begin position="1"/>
        <end position="13"/>
    </location>
</feature>
<feature type="region of interest" description="Disordered" evidence="1">
    <location>
        <begin position="1"/>
        <end position="66"/>
    </location>
</feature>
<organism evidence="2 3">
    <name type="scientific">Tegillarca granosa</name>
    <name type="common">Malaysian cockle</name>
    <name type="synonym">Anadara granosa</name>
    <dbReference type="NCBI Taxonomy" id="220873"/>
    <lineage>
        <taxon>Eukaryota</taxon>
        <taxon>Metazoa</taxon>
        <taxon>Spiralia</taxon>
        <taxon>Lophotrochozoa</taxon>
        <taxon>Mollusca</taxon>
        <taxon>Bivalvia</taxon>
        <taxon>Autobranchia</taxon>
        <taxon>Pteriomorphia</taxon>
        <taxon>Arcoida</taxon>
        <taxon>Arcoidea</taxon>
        <taxon>Arcidae</taxon>
        <taxon>Tegillarca</taxon>
    </lineage>
</organism>